<dbReference type="GO" id="GO:0016301">
    <property type="term" value="F:kinase activity"/>
    <property type="evidence" value="ECO:0007669"/>
    <property type="project" value="UniProtKB-KW"/>
</dbReference>
<dbReference type="PANTHER" id="PTHR43047">
    <property type="entry name" value="TWO-COMPONENT HISTIDINE PROTEIN KINASE"/>
    <property type="match status" value="1"/>
</dbReference>
<dbReference type="Pfam" id="PF02518">
    <property type="entry name" value="HATPase_c"/>
    <property type="match status" value="1"/>
</dbReference>
<feature type="transmembrane region" description="Helical" evidence="6">
    <location>
        <begin position="35"/>
        <end position="57"/>
    </location>
</feature>
<dbReference type="Pfam" id="PF08448">
    <property type="entry name" value="PAS_4"/>
    <property type="match status" value="1"/>
</dbReference>
<evidence type="ECO:0000313" key="8">
    <source>
        <dbReference type="EMBL" id="MFD1746580.1"/>
    </source>
</evidence>
<dbReference type="InterPro" id="IPR036097">
    <property type="entry name" value="HisK_dim/P_sf"/>
</dbReference>
<dbReference type="RefSeq" id="WP_377402491.1">
    <property type="nucleotide sequence ID" value="NZ_JBHUEQ010000025.1"/>
</dbReference>
<dbReference type="SMART" id="SM00388">
    <property type="entry name" value="HisKA"/>
    <property type="match status" value="1"/>
</dbReference>
<evidence type="ECO:0000256" key="2">
    <source>
        <dbReference type="ARBA" id="ARBA00012438"/>
    </source>
</evidence>
<dbReference type="InterPro" id="IPR013656">
    <property type="entry name" value="PAS_4"/>
</dbReference>
<organism evidence="8 9">
    <name type="scientific">Rhizobium helianthi</name>
    <dbReference type="NCBI Taxonomy" id="1132695"/>
    <lineage>
        <taxon>Bacteria</taxon>
        <taxon>Pseudomonadati</taxon>
        <taxon>Pseudomonadota</taxon>
        <taxon>Alphaproteobacteria</taxon>
        <taxon>Hyphomicrobiales</taxon>
        <taxon>Rhizobiaceae</taxon>
        <taxon>Rhizobium/Agrobacterium group</taxon>
        <taxon>Rhizobium</taxon>
    </lineage>
</organism>
<name>A0ABW4M820_9HYPH</name>
<keyword evidence="6" id="KW-0812">Transmembrane</keyword>
<accession>A0ABW4M820</accession>
<evidence type="ECO:0000256" key="6">
    <source>
        <dbReference type="SAM" id="Phobius"/>
    </source>
</evidence>
<dbReference type="InterPro" id="IPR003594">
    <property type="entry name" value="HATPase_dom"/>
</dbReference>
<evidence type="ECO:0000313" key="9">
    <source>
        <dbReference type="Proteomes" id="UP001597322"/>
    </source>
</evidence>
<dbReference type="SUPFAM" id="SSF55874">
    <property type="entry name" value="ATPase domain of HSP90 chaperone/DNA topoisomerase II/histidine kinase"/>
    <property type="match status" value="1"/>
</dbReference>
<dbReference type="CDD" id="cd16922">
    <property type="entry name" value="HATPase_EvgS-ArcB-TorS-like"/>
    <property type="match status" value="1"/>
</dbReference>
<keyword evidence="6" id="KW-0472">Membrane</keyword>
<comment type="caution">
    <text evidence="8">The sequence shown here is derived from an EMBL/GenBank/DDBJ whole genome shotgun (WGS) entry which is preliminary data.</text>
</comment>
<evidence type="ECO:0000256" key="5">
    <source>
        <dbReference type="ARBA" id="ARBA00022777"/>
    </source>
</evidence>
<feature type="transmembrane region" description="Helical" evidence="6">
    <location>
        <begin position="63"/>
        <end position="86"/>
    </location>
</feature>
<dbReference type="Gene3D" id="3.30.565.10">
    <property type="entry name" value="Histidine kinase-like ATPase, C-terminal domain"/>
    <property type="match status" value="1"/>
</dbReference>
<dbReference type="PRINTS" id="PR00344">
    <property type="entry name" value="BCTRLSENSOR"/>
</dbReference>
<dbReference type="Gene3D" id="1.10.287.130">
    <property type="match status" value="1"/>
</dbReference>
<dbReference type="Proteomes" id="UP001597322">
    <property type="component" value="Unassembled WGS sequence"/>
</dbReference>
<dbReference type="PROSITE" id="PS50109">
    <property type="entry name" value="HIS_KIN"/>
    <property type="match status" value="1"/>
</dbReference>
<dbReference type="Gene3D" id="3.30.450.20">
    <property type="entry name" value="PAS domain"/>
    <property type="match status" value="1"/>
</dbReference>
<feature type="domain" description="Histidine kinase" evidence="7">
    <location>
        <begin position="248"/>
        <end position="468"/>
    </location>
</feature>
<keyword evidence="6" id="KW-1133">Transmembrane helix</keyword>
<evidence type="ECO:0000256" key="3">
    <source>
        <dbReference type="ARBA" id="ARBA00022553"/>
    </source>
</evidence>
<keyword evidence="5 8" id="KW-0418">Kinase</keyword>
<keyword evidence="3" id="KW-0597">Phosphoprotein</keyword>
<gene>
    <name evidence="8" type="ORF">ACFSE1_13995</name>
</gene>
<dbReference type="SMART" id="SM00387">
    <property type="entry name" value="HATPase_c"/>
    <property type="match status" value="1"/>
</dbReference>
<reference evidence="9" key="1">
    <citation type="journal article" date="2019" name="Int. J. Syst. Evol. Microbiol.">
        <title>The Global Catalogue of Microorganisms (GCM) 10K type strain sequencing project: providing services to taxonomists for standard genome sequencing and annotation.</title>
        <authorList>
            <consortium name="The Broad Institute Genomics Platform"/>
            <consortium name="The Broad Institute Genome Sequencing Center for Infectious Disease"/>
            <person name="Wu L."/>
            <person name="Ma J."/>
        </authorList>
    </citation>
    <scope>NUCLEOTIDE SEQUENCE [LARGE SCALE GENOMIC DNA]</scope>
    <source>
        <strain evidence="9">CG52</strain>
    </source>
</reference>
<dbReference type="InterPro" id="IPR035965">
    <property type="entry name" value="PAS-like_dom_sf"/>
</dbReference>
<sequence>MNKISGKAVQVMDRLSLRWLQMVSDRNDVRGTHVVALRLLCAVCLACLFLLPVLFVSVLSPALALPVSAALMLATLVCVTAAAILLTRENKSELAHEVVGGEAEGCVLDAVPGLALVCDPQGRVLRAGGRDRYLLPSSRLDPRGLTLAELVHVSDRIAVQQALDVLRQGGSSAQVEARIEHGLDQAGGRQFLATVLDISPVCDENGDLAQVFVQLREQTETVLLREEVARRTAEALSANETKSRFLAAVSHELRTPLNAILGFSDVLAGEYFGRLENDRQREYVGLIRQSGAHLLAVVNAMLDMSRIEAGRYELLTEPFPLGDAVEACRAMLDLQARNKGVTLTTRLGRNLGELVADPRAVQQILINLAGNAIKFTDGGGVVTIDAVREGPRMKLIVSDTGIGIATEKMALIGQPFCQVQDDYSRGFEGSGLGLSLVKGLVALHGGQFAIESRLGEGTVVTVTLPVDGPAGEIAVSETGETVEFPPRLAAKADAVVTSRQGLAHDRAQAKSA</sequence>
<dbReference type="InterPro" id="IPR003661">
    <property type="entry name" value="HisK_dim/P_dom"/>
</dbReference>
<protein>
    <recommendedName>
        <fullName evidence="2">histidine kinase</fullName>
        <ecNumber evidence="2">2.7.13.3</ecNumber>
    </recommendedName>
</protein>
<proteinExistence type="predicted"/>
<keyword evidence="9" id="KW-1185">Reference proteome</keyword>
<keyword evidence="4" id="KW-0808">Transferase</keyword>
<dbReference type="Pfam" id="PF00512">
    <property type="entry name" value="HisKA"/>
    <property type="match status" value="1"/>
</dbReference>
<dbReference type="InterPro" id="IPR005467">
    <property type="entry name" value="His_kinase_dom"/>
</dbReference>
<dbReference type="SUPFAM" id="SSF55785">
    <property type="entry name" value="PYP-like sensor domain (PAS domain)"/>
    <property type="match status" value="1"/>
</dbReference>
<dbReference type="CDD" id="cd00082">
    <property type="entry name" value="HisKA"/>
    <property type="match status" value="1"/>
</dbReference>
<evidence type="ECO:0000259" key="7">
    <source>
        <dbReference type="PROSITE" id="PS50109"/>
    </source>
</evidence>
<dbReference type="InterPro" id="IPR036890">
    <property type="entry name" value="HATPase_C_sf"/>
</dbReference>
<dbReference type="InterPro" id="IPR004358">
    <property type="entry name" value="Sig_transdc_His_kin-like_C"/>
</dbReference>
<dbReference type="EC" id="2.7.13.3" evidence="2"/>
<dbReference type="PANTHER" id="PTHR43047:SF63">
    <property type="entry name" value="HISTIDINE KINASE"/>
    <property type="match status" value="1"/>
</dbReference>
<dbReference type="SUPFAM" id="SSF47384">
    <property type="entry name" value="Homodimeric domain of signal transducing histidine kinase"/>
    <property type="match status" value="1"/>
</dbReference>
<dbReference type="EMBL" id="JBHUEQ010000025">
    <property type="protein sequence ID" value="MFD1746580.1"/>
    <property type="molecule type" value="Genomic_DNA"/>
</dbReference>
<comment type="catalytic activity">
    <reaction evidence="1">
        <text>ATP + protein L-histidine = ADP + protein N-phospho-L-histidine.</text>
        <dbReference type="EC" id="2.7.13.3"/>
    </reaction>
</comment>
<evidence type="ECO:0000256" key="4">
    <source>
        <dbReference type="ARBA" id="ARBA00022679"/>
    </source>
</evidence>
<evidence type="ECO:0000256" key="1">
    <source>
        <dbReference type="ARBA" id="ARBA00000085"/>
    </source>
</evidence>